<organism evidence="2 3">
    <name type="scientific">Apatococcus lobatus</name>
    <dbReference type="NCBI Taxonomy" id="904363"/>
    <lineage>
        <taxon>Eukaryota</taxon>
        <taxon>Viridiplantae</taxon>
        <taxon>Chlorophyta</taxon>
        <taxon>core chlorophytes</taxon>
        <taxon>Trebouxiophyceae</taxon>
        <taxon>Chlorellales</taxon>
        <taxon>Chlorellaceae</taxon>
        <taxon>Apatococcus</taxon>
    </lineage>
</organism>
<feature type="region of interest" description="Disordered" evidence="1">
    <location>
        <begin position="1"/>
        <end position="37"/>
    </location>
</feature>
<feature type="compositionally biased region" description="Basic and acidic residues" evidence="1">
    <location>
        <begin position="7"/>
        <end position="21"/>
    </location>
</feature>
<dbReference type="AlphaFoldDB" id="A0AAW1Q5U3"/>
<accession>A0AAW1Q5U3</accession>
<reference evidence="2 3" key="1">
    <citation type="journal article" date="2024" name="Nat. Commun.">
        <title>Phylogenomics reveals the evolutionary origins of lichenization in chlorophyte algae.</title>
        <authorList>
            <person name="Puginier C."/>
            <person name="Libourel C."/>
            <person name="Otte J."/>
            <person name="Skaloud P."/>
            <person name="Haon M."/>
            <person name="Grisel S."/>
            <person name="Petersen M."/>
            <person name="Berrin J.G."/>
            <person name="Delaux P.M."/>
            <person name="Dal Grande F."/>
            <person name="Keller J."/>
        </authorList>
    </citation>
    <scope>NUCLEOTIDE SEQUENCE [LARGE SCALE GENOMIC DNA]</scope>
    <source>
        <strain evidence="2 3">SAG 2145</strain>
    </source>
</reference>
<protein>
    <submittedName>
        <fullName evidence="2">Uncharacterized protein</fullName>
    </submittedName>
</protein>
<gene>
    <name evidence="2" type="ORF">WJX74_009854</name>
</gene>
<comment type="caution">
    <text evidence="2">The sequence shown here is derived from an EMBL/GenBank/DDBJ whole genome shotgun (WGS) entry which is preliminary data.</text>
</comment>
<proteinExistence type="predicted"/>
<evidence type="ECO:0000256" key="1">
    <source>
        <dbReference type="SAM" id="MobiDB-lite"/>
    </source>
</evidence>
<keyword evidence="3" id="KW-1185">Reference proteome</keyword>
<dbReference type="EMBL" id="JALJOS010000084">
    <property type="protein sequence ID" value="KAK9816245.1"/>
    <property type="molecule type" value="Genomic_DNA"/>
</dbReference>
<evidence type="ECO:0000313" key="2">
    <source>
        <dbReference type="EMBL" id="KAK9816245.1"/>
    </source>
</evidence>
<evidence type="ECO:0000313" key="3">
    <source>
        <dbReference type="Proteomes" id="UP001438707"/>
    </source>
</evidence>
<name>A0AAW1Q5U3_9CHLO</name>
<dbReference type="Proteomes" id="UP001438707">
    <property type="component" value="Unassembled WGS sequence"/>
</dbReference>
<sequence>MSLMQVNDKDTEQGRGQDKAIQKNKKTTSRTADENAVTRSLQAEVASTISTFDLPWITYKEKNLEVAATLSRESGLQPQTARLLSEMLRTIGPSTIDTTKTLRMRGAQLMSPIPLRPV</sequence>